<organism evidence="1 2">
    <name type="scientific">Apatococcus lobatus</name>
    <dbReference type="NCBI Taxonomy" id="904363"/>
    <lineage>
        <taxon>Eukaryota</taxon>
        <taxon>Viridiplantae</taxon>
        <taxon>Chlorophyta</taxon>
        <taxon>core chlorophytes</taxon>
        <taxon>Trebouxiophyceae</taxon>
        <taxon>Chlorellales</taxon>
        <taxon>Chlorellaceae</taxon>
        <taxon>Apatococcus</taxon>
    </lineage>
</organism>
<dbReference type="EMBL" id="JALJOS010000020">
    <property type="protein sequence ID" value="KAK9826597.1"/>
    <property type="molecule type" value="Genomic_DNA"/>
</dbReference>
<name>A0AAW1QYV0_9CHLO</name>
<dbReference type="AlphaFoldDB" id="A0AAW1QYV0"/>
<proteinExistence type="predicted"/>
<evidence type="ECO:0000313" key="2">
    <source>
        <dbReference type="Proteomes" id="UP001438707"/>
    </source>
</evidence>
<gene>
    <name evidence="1" type="ORF">WJX74_004793</name>
</gene>
<protein>
    <submittedName>
        <fullName evidence="1">Uncharacterized protein</fullName>
    </submittedName>
</protein>
<sequence>MNARCQFDIKGNGQAGVVTSASITCETADGTDVLMYMGSSLMAFQANFKGSVYITDRATSVFRGASITGSQGQYDQITGYGIIQNSFVASATNGNSINTDWTSAQLAAYNAILASIPGLSG</sequence>
<evidence type="ECO:0000313" key="1">
    <source>
        <dbReference type="EMBL" id="KAK9826597.1"/>
    </source>
</evidence>
<dbReference type="Proteomes" id="UP001438707">
    <property type="component" value="Unassembled WGS sequence"/>
</dbReference>
<comment type="caution">
    <text evidence="1">The sequence shown here is derived from an EMBL/GenBank/DDBJ whole genome shotgun (WGS) entry which is preliminary data.</text>
</comment>
<keyword evidence="2" id="KW-1185">Reference proteome</keyword>
<reference evidence="1 2" key="1">
    <citation type="journal article" date="2024" name="Nat. Commun.">
        <title>Phylogenomics reveals the evolutionary origins of lichenization in chlorophyte algae.</title>
        <authorList>
            <person name="Puginier C."/>
            <person name="Libourel C."/>
            <person name="Otte J."/>
            <person name="Skaloud P."/>
            <person name="Haon M."/>
            <person name="Grisel S."/>
            <person name="Petersen M."/>
            <person name="Berrin J.G."/>
            <person name="Delaux P.M."/>
            <person name="Dal Grande F."/>
            <person name="Keller J."/>
        </authorList>
    </citation>
    <scope>NUCLEOTIDE SEQUENCE [LARGE SCALE GENOMIC DNA]</scope>
    <source>
        <strain evidence="1 2">SAG 2145</strain>
    </source>
</reference>
<accession>A0AAW1QYV0</accession>